<keyword evidence="6" id="KW-0472">Membrane</keyword>
<feature type="domain" description="Thioredoxin" evidence="7">
    <location>
        <begin position="49"/>
        <end position="238"/>
    </location>
</feature>
<dbReference type="InterPro" id="IPR036249">
    <property type="entry name" value="Thioredoxin-like_sf"/>
</dbReference>
<feature type="transmembrane region" description="Helical" evidence="6">
    <location>
        <begin position="21"/>
        <end position="41"/>
    </location>
</feature>
<dbReference type="SUPFAM" id="SSF52833">
    <property type="entry name" value="Thioredoxin-like"/>
    <property type="match status" value="1"/>
</dbReference>
<dbReference type="Pfam" id="PF13462">
    <property type="entry name" value="Thioredoxin_4"/>
    <property type="match status" value="1"/>
</dbReference>
<evidence type="ECO:0000256" key="3">
    <source>
        <dbReference type="ARBA" id="ARBA00023002"/>
    </source>
</evidence>
<keyword evidence="6" id="KW-1133">Transmembrane helix</keyword>
<keyword evidence="5" id="KW-0676">Redox-active center</keyword>
<dbReference type="EMBL" id="MHKV01000012">
    <property type="protein sequence ID" value="OGY97408.1"/>
    <property type="molecule type" value="Genomic_DNA"/>
</dbReference>
<dbReference type="GO" id="GO:0016491">
    <property type="term" value="F:oxidoreductase activity"/>
    <property type="evidence" value="ECO:0007669"/>
    <property type="project" value="UniProtKB-KW"/>
</dbReference>
<keyword evidence="4" id="KW-1015">Disulfide bond</keyword>
<evidence type="ECO:0000256" key="2">
    <source>
        <dbReference type="ARBA" id="ARBA00022729"/>
    </source>
</evidence>
<reference evidence="8 9" key="1">
    <citation type="journal article" date="2016" name="Nat. Commun.">
        <title>Thousands of microbial genomes shed light on interconnected biogeochemical processes in an aquifer system.</title>
        <authorList>
            <person name="Anantharaman K."/>
            <person name="Brown C.T."/>
            <person name="Hug L.A."/>
            <person name="Sharon I."/>
            <person name="Castelle C.J."/>
            <person name="Probst A.J."/>
            <person name="Thomas B.C."/>
            <person name="Singh A."/>
            <person name="Wilkins M.J."/>
            <person name="Karaoz U."/>
            <person name="Brodie E.L."/>
            <person name="Williams K.H."/>
            <person name="Hubbard S.S."/>
            <person name="Banfield J.F."/>
        </authorList>
    </citation>
    <scope>NUCLEOTIDE SEQUENCE [LARGE SCALE GENOMIC DNA]</scope>
</reference>
<comment type="caution">
    <text evidence="8">The sequence shown here is derived from an EMBL/GenBank/DDBJ whole genome shotgun (WGS) entry which is preliminary data.</text>
</comment>
<organism evidence="8 9">
    <name type="scientific">Candidatus Liptonbacteria bacterium GWC1_60_9</name>
    <dbReference type="NCBI Taxonomy" id="1798645"/>
    <lineage>
        <taxon>Bacteria</taxon>
        <taxon>Candidatus Liptoniibacteriota</taxon>
    </lineage>
</organism>
<proteinExistence type="inferred from homology"/>
<evidence type="ECO:0000259" key="7">
    <source>
        <dbReference type="PROSITE" id="PS51352"/>
    </source>
</evidence>
<dbReference type="PANTHER" id="PTHR13887:SF14">
    <property type="entry name" value="DISULFIDE BOND FORMATION PROTEIN D"/>
    <property type="match status" value="1"/>
</dbReference>
<evidence type="ECO:0000313" key="8">
    <source>
        <dbReference type="EMBL" id="OGY97408.1"/>
    </source>
</evidence>
<evidence type="ECO:0000313" key="9">
    <source>
        <dbReference type="Proteomes" id="UP000176349"/>
    </source>
</evidence>
<keyword evidence="2" id="KW-0732">Signal</keyword>
<dbReference type="InterPro" id="IPR013766">
    <property type="entry name" value="Thioredoxin_domain"/>
</dbReference>
<dbReference type="Gene3D" id="3.40.30.10">
    <property type="entry name" value="Glutaredoxin"/>
    <property type="match status" value="1"/>
</dbReference>
<dbReference type="InterPro" id="IPR012336">
    <property type="entry name" value="Thioredoxin-like_fold"/>
</dbReference>
<protein>
    <recommendedName>
        <fullName evidence="7">Thioredoxin domain-containing protein</fullName>
    </recommendedName>
</protein>
<evidence type="ECO:0000256" key="4">
    <source>
        <dbReference type="ARBA" id="ARBA00023157"/>
    </source>
</evidence>
<name>A0A1G2C7R7_9BACT</name>
<comment type="similarity">
    <text evidence="1">Belongs to the thioredoxin family. DsbA subfamily.</text>
</comment>
<evidence type="ECO:0000256" key="1">
    <source>
        <dbReference type="ARBA" id="ARBA00005791"/>
    </source>
</evidence>
<dbReference type="PROSITE" id="PS51352">
    <property type="entry name" value="THIOREDOXIN_2"/>
    <property type="match status" value="1"/>
</dbReference>
<evidence type="ECO:0000256" key="6">
    <source>
        <dbReference type="SAM" id="Phobius"/>
    </source>
</evidence>
<dbReference type="Proteomes" id="UP000176349">
    <property type="component" value="Unassembled WGS sequence"/>
</dbReference>
<dbReference type="PANTHER" id="PTHR13887">
    <property type="entry name" value="GLUTATHIONE S-TRANSFERASE KAPPA"/>
    <property type="match status" value="1"/>
</dbReference>
<keyword evidence="3" id="KW-0560">Oxidoreductase</keyword>
<evidence type="ECO:0000256" key="5">
    <source>
        <dbReference type="ARBA" id="ARBA00023284"/>
    </source>
</evidence>
<gene>
    <name evidence="8" type="ORF">A2128_01625</name>
</gene>
<keyword evidence="6" id="KW-0812">Transmembrane</keyword>
<sequence>MIEREHAHEERMMVKSRDYTLPISIIVAGILIAGAVIYALGLKDQAGGPATPPTAPRAGSVPAIGNAVILGDPDAPVTIIEYGDFQCPFCGRFFAQTEPLIIDKYVKTGKVKFVYKDYAFLGPESVAASEAAKCAADQGKFWEYHNALYREEQKDGLEHNGNLNRGLFLRFAKELGMDEGQFASCVDTGKYKSAVEAENTEAVAYGVNGTPAFFVGSRFLSGALPFAQFEAAIMAELNK</sequence>
<dbReference type="AlphaFoldDB" id="A0A1G2C7R7"/>
<accession>A0A1G2C7R7</accession>